<evidence type="ECO:0000256" key="1">
    <source>
        <dbReference type="ARBA" id="ARBA00000085"/>
    </source>
</evidence>
<evidence type="ECO:0000256" key="4">
    <source>
        <dbReference type="PROSITE-ProRule" id="PRU00169"/>
    </source>
</evidence>
<dbReference type="InterPro" id="IPR036890">
    <property type="entry name" value="HATPase_C_sf"/>
</dbReference>
<keyword evidence="3 4" id="KW-0597">Phosphoprotein</keyword>
<organism evidence="6 7">
    <name type="scientific">Rhodonellum ikkaensis</name>
    <dbReference type="NCBI Taxonomy" id="336829"/>
    <lineage>
        <taxon>Bacteria</taxon>
        <taxon>Pseudomonadati</taxon>
        <taxon>Bacteroidota</taxon>
        <taxon>Cytophagia</taxon>
        <taxon>Cytophagales</taxon>
        <taxon>Cytophagaceae</taxon>
        <taxon>Rhodonellum</taxon>
    </lineage>
</organism>
<keyword evidence="7" id="KW-1185">Reference proteome</keyword>
<dbReference type="PANTHER" id="PTHR43547">
    <property type="entry name" value="TWO-COMPONENT HISTIDINE KINASE"/>
    <property type="match status" value="1"/>
</dbReference>
<evidence type="ECO:0000256" key="3">
    <source>
        <dbReference type="ARBA" id="ARBA00022553"/>
    </source>
</evidence>
<dbReference type="PANTHER" id="PTHR43547:SF2">
    <property type="entry name" value="HYBRID SIGNAL TRANSDUCTION HISTIDINE KINASE C"/>
    <property type="match status" value="1"/>
</dbReference>
<evidence type="ECO:0000313" key="7">
    <source>
        <dbReference type="Proteomes" id="UP000199663"/>
    </source>
</evidence>
<dbReference type="PROSITE" id="PS50110">
    <property type="entry name" value="RESPONSE_REGULATORY"/>
    <property type="match status" value="1"/>
</dbReference>
<dbReference type="InterPro" id="IPR003661">
    <property type="entry name" value="HisK_dim/P_dom"/>
</dbReference>
<dbReference type="SMART" id="SM00448">
    <property type="entry name" value="REC"/>
    <property type="match status" value="1"/>
</dbReference>
<name>A0A1H3STA0_9BACT</name>
<proteinExistence type="predicted"/>
<dbReference type="Gene3D" id="3.40.50.2300">
    <property type="match status" value="1"/>
</dbReference>
<feature type="domain" description="Response regulatory" evidence="5">
    <location>
        <begin position="4"/>
        <end position="120"/>
    </location>
</feature>
<dbReference type="Pfam" id="PF00072">
    <property type="entry name" value="Response_reg"/>
    <property type="match status" value="1"/>
</dbReference>
<feature type="modified residue" description="4-aspartylphosphate" evidence="4">
    <location>
        <position position="53"/>
    </location>
</feature>
<comment type="caution">
    <text evidence="6">The sequence shown here is derived from an EMBL/GenBank/DDBJ whole genome shotgun (WGS) entry which is preliminary data.</text>
</comment>
<dbReference type="EMBL" id="FNQC01000013">
    <property type="protein sequence ID" value="SDZ40781.1"/>
    <property type="molecule type" value="Genomic_DNA"/>
</dbReference>
<dbReference type="InterPro" id="IPR036097">
    <property type="entry name" value="HisK_dim/P_sf"/>
</dbReference>
<evidence type="ECO:0000313" key="6">
    <source>
        <dbReference type="EMBL" id="SDZ40781.1"/>
    </source>
</evidence>
<protein>
    <recommendedName>
        <fullName evidence="2">histidine kinase</fullName>
        <ecNumber evidence="2">2.7.13.3</ecNumber>
    </recommendedName>
</protein>
<dbReference type="EC" id="2.7.13.3" evidence="2"/>
<dbReference type="InterPro" id="IPR011006">
    <property type="entry name" value="CheY-like_superfamily"/>
</dbReference>
<dbReference type="Proteomes" id="UP000199663">
    <property type="component" value="Unassembled WGS sequence"/>
</dbReference>
<comment type="catalytic activity">
    <reaction evidence="1">
        <text>ATP + protein L-histidine = ADP + protein N-phospho-L-histidine.</text>
        <dbReference type="EC" id="2.7.13.3"/>
    </reaction>
</comment>
<dbReference type="CDD" id="cd00082">
    <property type="entry name" value="HisKA"/>
    <property type="match status" value="1"/>
</dbReference>
<dbReference type="SUPFAM" id="SSF47384">
    <property type="entry name" value="Homodimeric domain of signal transducing histidine kinase"/>
    <property type="match status" value="1"/>
</dbReference>
<dbReference type="InterPro" id="IPR001789">
    <property type="entry name" value="Sig_transdc_resp-reg_receiver"/>
</dbReference>
<evidence type="ECO:0000256" key="2">
    <source>
        <dbReference type="ARBA" id="ARBA00012438"/>
    </source>
</evidence>
<reference evidence="6 7" key="1">
    <citation type="submission" date="2016-10" db="EMBL/GenBank/DDBJ databases">
        <authorList>
            <person name="Varghese N."/>
            <person name="Submissions S."/>
        </authorList>
    </citation>
    <scope>NUCLEOTIDE SEQUENCE [LARGE SCALE GENOMIC DNA]</scope>
    <source>
        <strain evidence="6 7">DSM 17997</strain>
    </source>
</reference>
<dbReference type="SUPFAM" id="SSF55874">
    <property type="entry name" value="ATPase domain of HSP90 chaperone/DNA topoisomerase II/histidine kinase"/>
    <property type="match status" value="1"/>
</dbReference>
<dbReference type="CDD" id="cd00156">
    <property type="entry name" value="REC"/>
    <property type="match status" value="1"/>
</dbReference>
<sequence length="348" mass="40110">MNSKVLIIEDDIDLLSNFKEILEYNKMNVWTALNGREALEILEDIDFDVIISDISMPQLDGLSFLSTIKLRVGLENTPLILISGKISKEEQRFGIEQGADDYLVKPVSANTLWNAVYSSLEKKKKREVWAKYRLDLALKEDRKITFHEFRTPLAGVLSIFELMETMLEDLDKAELLELIQVGRQSANRINKSLNKLSVYNRLDTLTLAPSNFVFDLELFQKIAKDHYDKLTVIGWDFVNPISFDLKFFNYIIFEFIENALKFARLGSSIEVLYEGEVFSVSNQQDVFCEKGFYDPAPFSQISRAFIEQQGLGLGLYICKRIAHIQGVFFACEIEEDLRFKVTVDFRKA</sequence>
<gene>
    <name evidence="6" type="ORF">SAMN05444412_11364</name>
</gene>
<dbReference type="Gene3D" id="1.10.287.130">
    <property type="match status" value="1"/>
</dbReference>
<evidence type="ECO:0000259" key="5">
    <source>
        <dbReference type="PROSITE" id="PS50110"/>
    </source>
</evidence>
<dbReference type="SUPFAM" id="SSF52172">
    <property type="entry name" value="CheY-like"/>
    <property type="match status" value="1"/>
</dbReference>
<accession>A0A1H3STA0</accession>